<keyword evidence="2" id="KW-0813">Transport</keyword>
<evidence type="ECO:0000256" key="1">
    <source>
        <dbReference type="ARBA" id="ARBA00005417"/>
    </source>
</evidence>
<dbReference type="Proteomes" id="UP000808761">
    <property type="component" value="Unassembled WGS sequence"/>
</dbReference>
<dbReference type="InterPro" id="IPR017871">
    <property type="entry name" value="ABC_transporter-like_CS"/>
</dbReference>
<evidence type="ECO:0000256" key="3">
    <source>
        <dbReference type="ARBA" id="ARBA00022741"/>
    </source>
</evidence>
<dbReference type="SMART" id="SM00382">
    <property type="entry name" value="AAA"/>
    <property type="match status" value="1"/>
</dbReference>
<reference evidence="6" key="1">
    <citation type="submission" date="2020-07" db="EMBL/GenBank/DDBJ databases">
        <title>Huge and variable diversity of episymbiotic CPR bacteria and DPANN archaea in groundwater ecosystems.</title>
        <authorList>
            <person name="He C.Y."/>
            <person name="Keren R."/>
            <person name="Whittaker M."/>
            <person name="Farag I.F."/>
            <person name="Doudna J."/>
            <person name="Cate J.H.D."/>
            <person name="Banfield J.F."/>
        </authorList>
    </citation>
    <scope>NUCLEOTIDE SEQUENCE</scope>
    <source>
        <strain evidence="6">NC_groundwater_1860_Pr3_B-0.1um_51_7</strain>
    </source>
</reference>
<dbReference type="Gene3D" id="3.40.50.300">
    <property type="entry name" value="P-loop containing nucleotide triphosphate hydrolases"/>
    <property type="match status" value="1"/>
</dbReference>
<dbReference type="GO" id="GO:0005524">
    <property type="term" value="F:ATP binding"/>
    <property type="evidence" value="ECO:0007669"/>
    <property type="project" value="UniProtKB-KW"/>
</dbReference>
<dbReference type="PROSITE" id="PS00211">
    <property type="entry name" value="ABC_TRANSPORTER_1"/>
    <property type="match status" value="1"/>
</dbReference>
<sequence length="303" mass="34182">MIVEARNLTKKFKDLPAVNGVSFAISRGECFGFLGPNGAGKTTTIKMIHCVSPKTAGELLVFGQPASIINREIKKRVGVIPQENNLDADLTVYENLLLFARFFDLGSRQTDGRIRELLTFVGLEGKRNSKIDELSVGMKRRLLVARALINQPELIIADEPTTGLDPQARHLIWQRLRELKAKGVTMVLTTQYMEEAAQLCDRLVVMYQGKILKEGVPDKLVEEEIGREVVEVRIGEERDGEILKTLEGEKFEYERVGDTLYFYCRDGRSLLHKIMALDLPKVLHRPASLEDVFLKLTGRSLNE</sequence>
<dbReference type="AlphaFoldDB" id="A0A9D6ULP7"/>
<evidence type="ECO:0000259" key="5">
    <source>
        <dbReference type="PROSITE" id="PS50893"/>
    </source>
</evidence>
<dbReference type="Pfam" id="PF00005">
    <property type="entry name" value="ABC_tran"/>
    <property type="match status" value="1"/>
</dbReference>
<keyword evidence="4 6" id="KW-0067">ATP-binding</keyword>
<dbReference type="EMBL" id="JACRKR010000022">
    <property type="protein sequence ID" value="MBI5078479.1"/>
    <property type="molecule type" value="Genomic_DNA"/>
</dbReference>
<protein>
    <submittedName>
        <fullName evidence="6">ATP-binding cassette domain-containing protein</fullName>
    </submittedName>
</protein>
<dbReference type="InterPro" id="IPR050763">
    <property type="entry name" value="ABC_transporter_ATP-binding"/>
</dbReference>
<dbReference type="InterPro" id="IPR003439">
    <property type="entry name" value="ABC_transporter-like_ATP-bd"/>
</dbReference>
<dbReference type="PANTHER" id="PTHR42711:SF5">
    <property type="entry name" value="ABC TRANSPORTER ATP-BINDING PROTEIN NATA"/>
    <property type="match status" value="1"/>
</dbReference>
<dbReference type="InterPro" id="IPR027417">
    <property type="entry name" value="P-loop_NTPase"/>
</dbReference>
<proteinExistence type="inferred from homology"/>
<name>A0A9D6ULP7_UNCSA</name>
<feature type="domain" description="ABC transporter" evidence="5">
    <location>
        <begin position="3"/>
        <end position="233"/>
    </location>
</feature>
<accession>A0A9D6ULP7</accession>
<dbReference type="SUPFAM" id="SSF52540">
    <property type="entry name" value="P-loop containing nucleoside triphosphate hydrolases"/>
    <property type="match status" value="1"/>
</dbReference>
<comment type="caution">
    <text evidence="6">The sequence shown here is derived from an EMBL/GenBank/DDBJ whole genome shotgun (WGS) entry which is preliminary data.</text>
</comment>
<keyword evidence="3" id="KW-0547">Nucleotide-binding</keyword>
<dbReference type="InterPro" id="IPR003593">
    <property type="entry name" value="AAA+_ATPase"/>
</dbReference>
<evidence type="ECO:0000256" key="2">
    <source>
        <dbReference type="ARBA" id="ARBA00022448"/>
    </source>
</evidence>
<evidence type="ECO:0000256" key="4">
    <source>
        <dbReference type="ARBA" id="ARBA00022840"/>
    </source>
</evidence>
<organism evidence="6 7">
    <name type="scientific">Candidatus Saganbacteria bacterium</name>
    <dbReference type="NCBI Taxonomy" id="2575572"/>
    <lineage>
        <taxon>Bacteria</taxon>
        <taxon>Bacillati</taxon>
        <taxon>Saganbacteria</taxon>
    </lineage>
</organism>
<evidence type="ECO:0000313" key="7">
    <source>
        <dbReference type="Proteomes" id="UP000808761"/>
    </source>
</evidence>
<dbReference type="PROSITE" id="PS50893">
    <property type="entry name" value="ABC_TRANSPORTER_2"/>
    <property type="match status" value="1"/>
</dbReference>
<gene>
    <name evidence="6" type="ORF">HZB08_00450</name>
</gene>
<dbReference type="PANTHER" id="PTHR42711">
    <property type="entry name" value="ABC TRANSPORTER ATP-BINDING PROTEIN"/>
    <property type="match status" value="1"/>
</dbReference>
<comment type="similarity">
    <text evidence="1">Belongs to the ABC transporter superfamily.</text>
</comment>
<evidence type="ECO:0000313" key="6">
    <source>
        <dbReference type="EMBL" id="MBI5078479.1"/>
    </source>
</evidence>
<dbReference type="GO" id="GO:0016887">
    <property type="term" value="F:ATP hydrolysis activity"/>
    <property type="evidence" value="ECO:0007669"/>
    <property type="project" value="InterPro"/>
</dbReference>